<dbReference type="Proteomes" id="UP000189580">
    <property type="component" value="Chromosome b"/>
</dbReference>
<dbReference type="GeneID" id="30034328"/>
<dbReference type="Pfam" id="PF05368">
    <property type="entry name" value="NmrA"/>
    <property type="match status" value="1"/>
</dbReference>
<dbReference type="PANTHER" id="PTHR47129:SF1">
    <property type="entry name" value="NMRA-LIKE DOMAIN-CONTAINING PROTEIN"/>
    <property type="match status" value="1"/>
</dbReference>
<name>A0A167F450_9ASCO</name>
<evidence type="ECO:0000313" key="2">
    <source>
        <dbReference type="EMBL" id="ANB14808.1"/>
    </source>
</evidence>
<organism evidence="2 3">
    <name type="scientific">Sugiyamaella lignohabitans</name>
    <dbReference type="NCBI Taxonomy" id="796027"/>
    <lineage>
        <taxon>Eukaryota</taxon>
        <taxon>Fungi</taxon>
        <taxon>Dikarya</taxon>
        <taxon>Ascomycota</taxon>
        <taxon>Saccharomycotina</taxon>
        <taxon>Dipodascomycetes</taxon>
        <taxon>Dipodascales</taxon>
        <taxon>Trichomonascaceae</taxon>
        <taxon>Sugiyamaella</taxon>
    </lineage>
</organism>
<dbReference type="SUPFAM" id="SSF51735">
    <property type="entry name" value="NAD(P)-binding Rossmann-fold domains"/>
    <property type="match status" value="1"/>
</dbReference>
<dbReference type="InterPro" id="IPR036291">
    <property type="entry name" value="NAD(P)-bd_dom_sf"/>
</dbReference>
<accession>A0A167F450</accession>
<dbReference type="PANTHER" id="PTHR47129">
    <property type="entry name" value="QUINONE OXIDOREDUCTASE 2"/>
    <property type="match status" value="1"/>
</dbReference>
<dbReference type="EMBL" id="CP014503">
    <property type="protein sequence ID" value="ANB14808.1"/>
    <property type="molecule type" value="Genomic_DNA"/>
</dbReference>
<dbReference type="OrthoDB" id="4083373at2759"/>
<gene>
    <name evidence="2" type="ORF">AWJ20_2419</name>
</gene>
<sequence length="326" mass="35316">MGETIVITGTSGNLGSAVLKHLLHTVKYPATDIIVASSNPDGVSSEVKGSGVKVRYGDYLKPETLVNAYEGADKLLIISFPSMAHEIRVTAHKNALDAAVKAGVKHVYYTSLAFNGNPTEAPVMFAHRDSEAYIKELHESGKLANYTIIREGIYSESFYLYFGYWNRATAIDDFLKVKEIVTCCKEGSIAYASIGDLGEATAKIITSPSSDAKFHNKLILLSGSRSVTQPELATIISSTLKLDKPIPLKTVDPETYVEYHSAHSDREILKKAAVISGAIDKGEASVVSKSLEEILGRPPKSIETTVQEVFQGKRGVRPVNEPIPSS</sequence>
<dbReference type="RefSeq" id="XP_018737285.1">
    <property type="nucleotide sequence ID" value="XM_018879361.1"/>
</dbReference>
<dbReference type="Gene3D" id="3.40.50.720">
    <property type="entry name" value="NAD(P)-binding Rossmann-like Domain"/>
    <property type="match status" value="1"/>
</dbReference>
<dbReference type="InterPro" id="IPR008030">
    <property type="entry name" value="NmrA-like"/>
</dbReference>
<proteinExistence type="predicted"/>
<feature type="domain" description="NmrA-like" evidence="1">
    <location>
        <begin position="3"/>
        <end position="259"/>
    </location>
</feature>
<keyword evidence="3" id="KW-1185">Reference proteome</keyword>
<evidence type="ECO:0000313" key="3">
    <source>
        <dbReference type="Proteomes" id="UP000189580"/>
    </source>
</evidence>
<dbReference type="AlphaFoldDB" id="A0A167F450"/>
<dbReference type="Gene3D" id="3.90.25.10">
    <property type="entry name" value="UDP-galactose 4-epimerase, domain 1"/>
    <property type="match status" value="1"/>
</dbReference>
<protein>
    <recommendedName>
        <fullName evidence="1">NmrA-like domain-containing protein</fullName>
    </recommendedName>
</protein>
<reference evidence="2 3" key="1">
    <citation type="submission" date="2016-02" db="EMBL/GenBank/DDBJ databases">
        <title>Complete genome sequence and transcriptome regulation of the pentose utilising yeast Sugiyamaella lignohabitans.</title>
        <authorList>
            <person name="Bellasio M."/>
            <person name="Peymann A."/>
            <person name="Valli M."/>
            <person name="Sipitzky M."/>
            <person name="Graf A."/>
            <person name="Sauer M."/>
            <person name="Marx H."/>
            <person name="Mattanovich D."/>
        </authorList>
    </citation>
    <scope>NUCLEOTIDE SEQUENCE [LARGE SCALE GENOMIC DNA]</scope>
    <source>
        <strain evidence="2 3">CBS 10342</strain>
    </source>
</reference>
<dbReference type="InterPro" id="IPR052718">
    <property type="entry name" value="NmrA-type_oxidoreductase"/>
</dbReference>
<evidence type="ECO:0000259" key="1">
    <source>
        <dbReference type="Pfam" id="PF05368"/>
    </source>
</evidence>
<dbReference type="KEGG" id="slb:AWJ20_2419"/>